<keyword evidence="2" id="KW-0812">Transmembrane</keyword>
<dbReference type="Gene3D" id="3.40.50.1820">
    <property type="entry name" value="alpha/beta hydrolase"/>
    <property type="match status" value="1"/>
</dbReference>
<comment type="caution">
    <text evidence="3">The sequence shown here is derived from an EMBL/GenBank/DDBJ whole genome shotgun (WGS) entry which is preliminary data.</text>
</comment>
<dbReference type="GO" id="GO:0097038">
    <property type="term" value="C:perinuclear endoplasmic reticulum"/>
    <property type="evidence" value="ECO:0007669"/>
    <property type="project" value="EnsemblFungi"/>
</dbReference>
<dbReference type="AlphaFoldDB" id="A0A167MKX5"/>
<keyword evidence="4" id="KW-1185">Reference proteome</keyword>
<dbReference type="GO" id="GO:0046027">
    <property type="term" value="F:phospholipid:diacylglycerol acyltransferase activity"/>
    <property type="evidence" value="ECO:0007669"/>
    <property type="project" value="EnsemblFungi"/>
</dbReference>
<dbReference type="OrthoDB" id="190846at2759"/>
<keyword evidence="2" id="KW-1133">Transmembrane helix</keyword>
<dbReference type="GO" id="GO:0019432">
    <property type="term" value="P:triglyceride biosynthetic process"/>
    <property type="evidence" value="ECO:0007669"/>
    <property type="project" value="EnsemblFungi"/>
</dbReference>
<accession>A0A167MKX5</accession>
<keyword evidence="3" id="KW-0012">Acyltransferase</keyword>
<dbReference type="GO" id="GO:0005637">
    <property type="term" value="C:nuclear inner membrane"/>
    <property type="evidence" value="ECO:0007669"/>
    <property type="project" value="EnsemblFungi"/>
</dbReference>
<dbReference type="InterPro" id="IPR003386">
    <property type="entry name" value="LACT/PDAT_acylTrfase"/>
</dbReference>
<dbReference type="PANTHER" id="PTHR11440">
    <property type="entry name" value="LECITHIN-CHOLESTEROL ACYLTRANSFERASE-RELATED"/>
    <property type="match status" value="1"/>
</dbReference>
<keyword evidence="3" id="KW-0808">Transferase</keyword>
<evidence type="ECO:0000256" key="1">
    <source>
        <dbReference type="SAM" id="MobiDB-lite"/>
    </source>
</evidence>
<reference evidence="3 4" key="1">
    <citation type="journal article" date="2016" name="Genome Biol. Evol.">
        <title>Divergent and convergent evolution of fungal pathogenicity.</title>
        <authorList>
            <person name="Shang Y."/>
            <person name="Xiao G."/>
            <person name="Zheng P."/>
            <person name="Cen K."/>
            <person name="Zhan S."/>
            <person name="Wang C."/>
        </authorList>
    </citation>
    <scope>NUCLEOTIDE SEQUENCE [LARGE SCALE GENOMIC DNA]</scope>
    <source>
        <strain evidence="3 4">RCEF 264</strain>
    </source>
</reference>
<feature type="transmembrane region" description="Helical" evidence="2">
    <location>
        <begin position="65"/>
        <end position="82"/>
    </location>
</feature>
<sequence length="639" mass="70659">MASTLRRRGHQPKGRTHATSDATQTTPDLVANGADDDEDGAVVVDSPRVATVHAPKAGKKRRNTLIFLLGSLCGLVAAGFFAKSNDLIDFPEFSELSMDSFFDVLPADWVNDMRDLLRGEREFLESYDAFSVGLKAKADGLSANHSIVMIPGVISTGLESWGAANASRQYFRKRLWGSWSMMRALVLDKENWKRHIMLDPQTGLDPPGFKVRAAQGFDATDFFITGYWIWNKIIENLASLGYDPNNSYTAAYDWRLSYANLEVRDQYFTRLKMYIETAVATSGRKAVLVSHSMGSQVLFYFFHWVASPLGGDGGDDWVERNIDSWINVSGCMLGAVKGLTAVLSGEMRDTAQLNSFAVYGLEKFLSKEERAEIFRAMPGISSMLPLGGDAVWGSAEDGAPDDLAGQEQSFATLLNFRKGDNDNGTVPSRNLTVSGALAYLFNTTEDWYQKQVLSSYSHGVAHTAAEVEANEDDPRKWINPLETRLPLAPSLKVYCFYGVGKPTERSYYYRTPELSALTRLNITIDTGLTHSDMVDHGVTMGEGDGTVNLLSAGYMCNQGWNIRRYNPAGAKVTVVEMPHEPDRFNPRGGPNTADHVDILGRQKLNELILKVAAGHGDEIENNVVSNIRQYAAKVKVYEE</sequence>
<evidence type="ECO:0000313" key="3">
    <source>
        <dbReference type="EMBL" id="OAA54483.1"/>
    </source>
</evidence>
<feature type="compositionally biased region" description="Polar residues" evidence="1">
    <location>
        <begin position="17"/>
        <end position="27"/>
    </location>
</feature>
<name>A0A167MKX5_9HYPO</name>
<dbReference type="Pfam" id="PF02450">
    <property type="entry name" value="LCAT"/>
    <property type="match status" value="1"/>
</dbReference>
<dbReference type="InterPro" id="IPR029058">
    <property type="entry name" value="AB_hydrolase_fold"/>
</dbReference>
<feature type="compositionally biased region" description="Basic residues" evidence="1">
    <location>
        <begin position="1"/>
        <end position="16"/>
    </location>
</feature>
<dbReference type="GO" id="GO:0032541">
    <property type="term" value="C:cortical endoplasmic reticulum"/>
    <property type="evidence" value="ECO:0007669"/>
    <property type="project" value="EnsemblFungi"/>
</dbReference>
<dbReference type="GO" id="GO:0055091">
    <property type="term" value="P:phospholipid homeostasis"/>
    <property type="evidence" value="ECO:0007669"/>
    <property type="project" value="EnsemblFungi"/>
</dbReference>
<proteinExistence type="predicted"/>
<protein>
    <submittedName>
        <fullName evidence="3">Phospholipid:diacylglycerol acyltransferase</fullName>
    </submittedName>
</protein>
<dbReference type="GO" id="GO:0140042">
    <property type="term" value="P:lipid droplet formation"/>
    <property type="evidence" value="ECO:0007669"/>
    <property type="project" value="EnsemblFungi"/>
</dbReference>
<organism evidence="3 4">
    <name type="scientific">Niveomyces insectorum RCEF 264</name>
    <dbReference type="NCBI Taxonomy" id="1081102"/>
    <lineage>
        <taxon>Eukaryota</taxon>
        <taxon>Fungi</taxon>
        <taxon>Dikarya</taxon>
        <taxon>Ascomycota</taxon>
        <taxon>Pezizomycotina</taxon>
        <taxon>Sordariomycetes</taxon>
        <taxon>Hypocreomycetidae</taxon>
        <taxon>Hypocreales</taxon>
        <taxon>Cordycipitaceae</taxon>
        <taxon>Niveomyces</taxon>
    </lineage>
</organism>
<evidence type="ECO:0000256" key="2">
    <source>
        <dbReference type="SAM" id="Phobius"/>
    </source>
</evidence>
<dbReference type="Proteomes" id="UP000076874">
    <property type="component" value="Unassembled WGS sequence"/>
</dbReference>
<dbReference type="STRING" id="1081102.A0A167MKX5"/>
<dbReference type="GO" id="GO:0006672">
    <property type="term" value="P:ceramide metabolic process"/>
    <property type="evidence" value="ECO:0007669"/>
    <property type="project" value="EnsemblFungi"/>
</dbReference>
<dbReference type="GO" id="GO:0008374">
    <property type="term" value="F:O-acyltransferase activity"/>
    <property type="evidence" value="ECO:0007669"/>
    <property type="project" value="InterPro"/>
</dbReference>
<keyword evidence="2" id="KW-0472">Membrane</keyword>
<dbReference type="SUPFAM" id="SSF53474">
    <property type="entry name" value="alpha/beta-Hydrolases"/>
    <property type="match status" value="1"/>
</dbReference>
<evidence type="ECO:0000313" key="4">
    <source>
        <dbReference type="Proteomes" id="UP000076874"/>
    </source>
</evidence>
<feature type="region of interest" description="Disordered" evidence="1">
    <location>
        <begin position="1"/>
        <end position="40"/>
    </location>
</feature>
<gene>
    <name evidence="3" type="ORF">SPI_08729</name>
</gene>
<dbReference type="EMBL" id="AZHD01000023">
    <property type="protein sequence ID" value="OAA54483.1"/>
    <property type="molecule type" value="Genomic_DNA"/>
</dbReference>
<dbReference type="GO" id="GO:0005811">
    <property type="term" value="C:lipid droplet"/>
    <property type="evidence" value="ECO:0007669"/>
    <property type="project" value="EnsemblFungi"/>
</dbReference>